<evidence type="ECO:0000256" key="6">
    <source>
        <dbReference type="ARBA" id="ARBA00022692"/>
    </source>
</evidence>
<evidence type="ECO:0000313" key="13">
    <source>
        <dbReference type="EMBL" id="AWR94090.1"/>
    </source>
</evidence>
<evidence type="ECO:0000256" key="4">
    <source>
        <dbReference type="ARBA" id="ARBA00021581"/>
    </source>
</evidence>
<evidence type="ECO:0000256" key="1">
    <source>
        <dbReference type="ARBA" id="ARBA00004651"/>
    </source>
</evidence>
<dbReference type="HAMAP" id="MF_01006">
    <property type="entry name" value="Undec_diphosphatase"/>
    <property type="match status" value="1"/>
</dbReference>
<keyword evidence="7 12" id="KW-0378">Hydrolase</keyword>
<evidence type="ECO:0000256" key="8">
    <source>
        <dbReference type="ARBA" id="ARBA00022989"/>
    </source>
</evidence>
<dbReference type="NCBIfam" id="NF001398">
    <property type="entry name" value="PRK00281.3-5"/>
    <property type="match status" value="1"/>
</dbReference>
<feature type="transmembrane region" description="Helical" evidence="12">
    <location>
        <begin position="41"/>
        <end position="62"/>
    </location>
</feature>
<dbReference type="KEGG" id="abri:DFR85_05245"/>
<evidence type="ECO:0000256" key="7">
    <source>
        <dbReference type="ARBA" id="ARBA00022801"/>
    </source>
</evidence>
<comment type="similarity">
    <text evidence="2 12">Belongs to the UppP family.</text>
</comment>
<sequence length="279" mass="29885">MDALILGIILGLIQGISEWIPISSKTQILLASTFILGLGFSEGYVFGLFMEIGTIFAAIIYFRREIYRVIIALIGKGTEEDVVLLKYVVISTIITGIMGVPIYLFIINLIKGPVIGIPMSILGLILITDGIVIYFSRKSYIPRKSLKDLTIKDFAIVGFAQGLAALPGVSRSGMTTSALLLLGVKPEEAFRLSFIELIPAALGAIGVTLIFSKHTVETTLHLISFGALGISIIVATIVSIFLISALLRFARSNRILLIVFTLGALALISGIISSITGLG</sequence>
<feature type="transmembrane region" description="Helical" evidence="12">
    <location>
        <begin position="115"/>
        <end position="137"/>
    </location>
</feature>
<keyword evidence="14" id="KW-1185">Reference proteome</keyword>
<evidence type="ECO:0000256" key="9">
    <source>
        <dbReference type="ARBA" id="ARBA00023136"/>
    </source>
</evidence>
<protein>
    <recommendedName>
        <fullName evidence="4 12">Undecaprenyl-diphosphatase</fullName>
        <ecNumber evidence="3 12">3.6.1.27</ecNumber>
    </recommendedName>
    <alternativeName>
        <fullName evidence="10 12">Undecaprenyl pyrophosphate phosphatase</fullName>
    </alternativeName>
</protein>
<dbReference type="EC" id="3.6.1.27" evidence="3 12"/>
<comment type="function">
    <text evidence="12">Catalyzes the dephosphorylation of undecaprenyl diphosphate (UPP).</text>
</comment>
<dbReference type="PANTHER" id="PTHR30622">
    <property type="entry name" value="UNDECAPRENYL-DIPHOSPHATASE"/>
    <property type="match status" value="1"/>
</dbReference>
<feature type="transmembrane region" description="Helical" evidence="12">
    <location>
        <begin position="223"/>
        <end position="249"/>
    </location>
</feature>
<evidence type="ECO:0000256" key="2">
    <source>
        <dbReference type="ARBA" id="ARBA00010621"/>
    </source>
</evidence>
<dbReference type="PANTHER" id="PTHR30622:SF2">
    <property type="entry name" value="UNDECAPRENYL-DIPHOSPHATASE"/>
    <property type="match status" value="1"/>
</dbReference>
<proteinExistence type="inferred from homology"/>
<evidence type="ECO:0000256" key="10">
    <source>
        <dbReference type="ARBA" id="ARBA00032707"/>
    </source>
</evidence>
<comment type="catalytic activity">
    <reaction evidence="11 12">
        <text>di-trans,octa-cis-undecaprenyl diphosphate + H2O = di-trans,octa-cis-undecaprenyl phosphate + phosphate + H(+)</text>
        <dbReference type="Rhea" id="RHEA:28094"/>
        <dbReference type="ChEBI" id="CHEBI:15377"/>
        <dbReference type="ChEBI" id="CHEBI:15378"/>
        <dbReference type="ChEBI" id="CHEBI:43474"/>
        <dbReference type="ChEBI" id="CHEBI:58405"/>
        <dbReference type="ChEBI" id="CHEBI:60392"/>
        <dbReference type="EC" id="3.6.1.27"/>
    </reaction>
</comment>
<accession>A0A2U9IDM0</accession>
<dbReference type="GO" id="GO:0005886">
    <property type="term" value="C:plasma membrane"/>
    <property type="evidence" value="ECO:0007669"/>
    <property type="project" value="UniProtKB-SubCell"/>
</dbReference>
<gene>
    <name evidence="12" type="primary">uppP</name>
    <name evidence="13" type="ORF">DFR85_05245</name>
</gene>
<evidence type="ECO:0000256" key="5">
    <source>
        <dbReference type="ARBA" id="ARBA00022475"/>
    </source>
</evidence>
<feature type="transmembrane region" description="Helical" evidence="12">
    <location>
        <begin position="189"/>
        <end position="211"/>
    </location>
</feature>
<dbReference type="OrthoDB" id="65864at2157"/>
<organism evidence="13 14">
    <name type="scientific">Acidianus brierleyi</name>
    <dbReference type="NCBI Taxonomy" id="41673"/>
    <lineage>
        <taxon>Archaea</taxon>
        <taxon>Thermoproteota</taxon>
        <taxon>Thermoprotei</taxon>
        <taxon>Sulfolobales</taxon>
        <taxon>Sulfolobaceae</taxon>
        <taxon>Acidianus</taxon>
    </lineage>
</organism>
<dbReference type="AlphaFoldDB" id="A0A2U9IDM0"/>
<dbReference type="GO" id="GO:0050380">
    <property type="term" value="F:undecaprenyl-diphosphatase activity"/>
    <property type="evidence" value="ECO:0007669"/>
    <property type="project" value="UniProtKB-UniRule"/>
</dbReference>
<evidence type="ECO:0000256" key="12">
    <source>
        <dbReference type="HAMAP-Rule" id="MF_01006"/>
    </source>
</evidence>
<dbReference type="Pfam" id="PF02673">
    <property type="entry name" value="BacA"/>
    <property type="match status" value="1"/>
</dbReference>
<evidence type="ECO:0000256" key="3">
    <source>
        <dbReference type="ARBA" id="ARBA00012374"/>
    </source>
</evidence>
<name>A0A2U9IDM0_9CREN</name>
<dbReference type="EMBL" id="CP029289">
    <property type="protein sequence ID" value="AWR94090.1"/>
    <property type="molecule type" value="Genomic_DNA"/>
</dbReference>
<comment type="subcellular location">
    <subcellularLocation>
        <location evidence="1 12">Cell membrane</location>
        <topology evidence="1 12">Multi-pass membrane protein</topology>
    </subcellularLocation>
</comment>
<keyword evidence="6 12" id="KW-0812">Transmembrane</keyword>
<keyword evidence="8 12" id="KW-1133">Transmembrane helix</keyword>
<dbReference type="Proteomes" id="UP000248044">
    <property type="component" value="Chromosome"/>
</dbReference>
<keyword evidence="9 12" id="KW-0472">Membrane</keyword>
<evidence type="ECO:0000313" key="14">
    <source>
        <dbReference type="Proteomes" id="UP000248044"/>
    </source>
</evidence>
<dbReference type="RefSeq" id="WP_110269971.1">
    <property type="nucleotide sequence ID" value="NZ_CP029289.2"/>
</dbReference>
<feature type="transmembrane region" description="Helical" evidence="12">
    <location>
        <begin position="83"/>
        <end position="109"/>
    </location>
</feature>
<keyword evidence="5 12" id="KW-1003">Cell membrane</keyword>
<evidence type="ECO:0000256" key="11">
    <source>
        <dbReference type="ARBA" id="ARBA00047594"/>
    </source>
</evidence>
<reference evidence="13 14" key="1">
    <citation type="submission" date="2018-05" db="EMBL/GenBank/DDBJ databases">
        <title>Complete Genome Sequences of Extremely Thermoacidophilic, Metal-Mobilizing Type-Strain Members of the Archaeal Family Sulfolobaceae: Acidianus brierleyi DSM-1651T, Acidianus sulfidivorans DSM-18786T, Metallosphaera hakonensis DSM-7519T, and Metallosphaera prunae DSM-10039T.</title>
        <authorList>
            <person name="Counts J.A."/>
            <person name="Kelly R.M."/>
        </authorList>
    </citation>
    <scope>NUCLEOTIDE SEQUENCE [LARGE SCALE GENOMIC DNA]</scope>
    <source>
        <strain evidence="13 14">DSM 1651</strain>
    </source>
</reference>
<feature type="transmembrane region" description="Helical" evidence="12">
    <location>
        <begin position="255"/>
        <end position="278"/>
    </location>
</feature>
<dbReference type="GeneID" id="36831539"/>
<dbReference type="InterPro" id="IPR003824">
    <property type="entry name" value="UppP"/>
</dbReference>